<dbReference type="Proteomes" id="UP001595935">
    <property type="component" value="Unassembled WGS sequence"/>
</dbReference>
<sequence>MKQLALIVIAFITFSCSQAQKTSFSKEALSEKLLATDGSQVAFKDILKKYKGKNLVIEVWASWCGDCVKAMPKLKELQAANPNVSYLFLSADKTADKWKAGIEKHELKGDHFMMNDGMKGVFGKAIDLDWIPRYIVIDRTGTIVLYRAIETDFDKINEAVKTTQYE</sequence>
<dbReference type="InterPro" id="IPR050553">
    <property type="entry name" value="Thioredoxin_ResA/DsbE_sf"/>
</dbReference>
<feature type="signal peptide" evidence="5">
    <location>
        <begin position="1"/>
        <end position="19"/>
    </location>
</feature>
<evidence type="ECO:0000259" key="6">
    <source>
        <dbReference type="PROSITE" id="PS51352"/>
    </source>
</evidence>
<comment type="subcellular location">
    <subcellularLocation>
        <location evidence="1">Cell envelope</location>
    </subcellularLocation>
</comment>
<keyword evidence="3" id="KW-1015">Disulfide bond</keyword>
<keyword evidence="5" id="KW-0732">Signal</keyword>
<evidence type="ECO:0000256" key="1">
    <source>
        <dbReference type="ARBA" id="ARBA00004196"/>
    </source>
</evidence>
<dbReference type="PROSITE" id="PS51257">
    <property type="entry name" value="PROKAR_LIPOPROTEIN"/>
    <property type="match status" value="1"/>
</dbReference>
<dbReference type="InterPro" id="IPR013766">
    <property type="entry name" value="Thioredoxin_domain"/>
</dbReference>
<feature type="chain" id="PRO_5047028625" evidence="5">
    <location>
        <begin position="20"/>
        <end position="166"/>
    </location>
</feature>
<proteinExistence type="predicted"/>
<gene>
    <name evidence="7" type="ORF">ACFO5S_05330</name>
</gene>
<evidence type="ECO:0000256" key="2">
    <source>
        <dbReference type="ARBA" id="ARBA00022748"/>
    </source>
</evidence>
<evidence type="ECO:0000313" key="7">
    <source>
        <dbReference type="EMBL" id="MFC4746854.1"/>
    </source>
</evidence>
<dbReference type="PROSITE" id="PS51352">
    <property type="entry name" value="THIOREDOXIN_2"/>
    <property type="match status" value="1"/>
</dbReference>
<dbReference type="EMBL" id="JBHSGV010000002">
    <property type="protein sequence ID" value="MFC4746854.1"/>
    <property type="molecule type" value="Genomic_DNA"/>
</dbReference>
<name>A0ABV9P9J6_9FLAO</name>
<feature type="domain" description="Thioredoxin" evidence="6">
    <location>
        <begin position="22"/>
        <end position="165"/>
    </location>
</feature>
<evidence type="ECO:0000256" key="4">
    <source>
        <dbReference type="ARBA" id="ARBA00023284"/>
    </source>
</evidence>
<keyword evidence="8" id="KW-1185">Reference proteome</keyword>
<comment type="caution">
    <text evidence="7">The sequence shown here is derived from an EMBL/GenBank/DDBJ whole genome shotgun (WGS) entry which is preliminary data.</text>
</comment>
<dbReference type="PANTHER" id="PTHR42852:SF6">
    <property type="entry name" value="THIOL:DISULFIDE INTERCHANGE PROTEIN DSBE"/>
    <property type="match status" value="1"/>
</dbReference>
<evidence type="ECO:0000313" key="8">
    <source>
        <dbReference type="Proteomes" id="UP001595935"/>
    </source>
</evidence>
<keyword evidence="2" id="KW-0201">Cytochrome c-type biogenesis</keyword>
<evidence type="ECO:0000256" key="3">
    <source>
        <dbReference type="ARBA" id="ARBA00023157"/>
    </source>
</evidence>
<dbReference type="InterPro" id="IPR013740">
    <property type="entry name" value="Redoxin"/>
</dbReference>
<dbReference type="SUPFAM" id="SSF52833">
    <property type="entry name" value="Thioredoxin-like"/>
    <property type="match status" value="1"/>
</dbReference>
<accession>A0ABV9P9J6</accession>
<evidence type="ECO:0000256" key="5">
    <source>
        <dbReference type="SAM" id="SignalP"/>
    </source>
</evidence>
<protein>
    <submittedName>
        <fullName evidence="7">TlpA family protein disulfide reductase</fullName>
    </submittedName>
</protein>
<organism evidence="7 8">
    <name type="scientific">Flavobacterium branchiicola</name>
    <dbReference type="NCBI Taxonomy" id="1114875"/>
    <lineage>
        <taxon>Bacteria</taxon>
        <taxon>Pseudomonadati</taxon>
        <taxon>Bacteroidota</taxon>
        <taxon>Flavobacteriia</taxon>
        <taxon>Flavobacteriales</taxon>
        <taxon>Flavobacteriaceae</taxon>
        <taxon>Flavobacterium</taxon>
    </lineage>
</organism>
<keyword evidence="4" id="KW-0676">Redox-active center</keyword>
<dbReference type="Pfam" id="PF08534">
    <property type="entry name" value="Redoxin"/>
    <property type="match status" value="1"/>
</dbReference>
<dbReference type="RefSeq" id="WP_213256027.1">
    <property type="nucleotide sequence ID" value="NZ_JAGYWA010000002.1"/>
</dbReference>
<dbReference type="InterPro" id="IPR036249">
    <property type="entry name" value="Thioredoxin-like_sf"/>
</dbReference>
<reference evidence="8" key="1">
    <citation type="journal article" date="2019" name="Int. J. Syst. Evol. Microbiol.">
        <title>The Global Catalogue of Microorganisms (GCM) 10K type strain sequencing project: providing services to taxonomists for standard genome sequencing and annotation.</title>
        <authorList>
            <consortium name="The Broad Institute Genomics Platform"/>
            <consortium name="The Broad Institute Genome Sequencing Center for Infectious Disease"/>
            <person name="Wu L."/>
            <person name="Ma J."/>
        </authorList>
    </citation>
    <scope>NUCLEOTIDE SEQUENCE [LARGE SCALE GENOMIC DNA]</scope>
    <source>
        <strain evidence="8">WYCCWR 13023</strain>
    </source>
</reference>
<dbReference type="CDD" id="cd02966">
    <property type="entry name" value="TlpA_like_family"/>
    <property type="match status" value="1"/>
</dbReference>
<dbReference type="PANTHER" id="PTHR42852">
    <property type="entry name" value="THIOL:DISULFIDE INTERCHANGE PROTEIN DSBE"/>
    <property type="match status" value="1"/>
</dbReference>
<dbReference type="Gene3D" id="3.40.30.10">
    <property type="entry name" value="Glutaredoxin"/>
    <property type="match status" value="1"/>
</dbReference>